<dbReference type="EMBL" id="BK059108">
    <property type="protein sequence ID" value="DAE31436.1"/>
    <property type="molecule type" value="Genomic_DNA"/>
</dbReference>
<protein>
    <submittedName>
        <fullName evidence="1">Uncharacterized protein</fullName>
    </submittedName>
</protein>
<evidence type="ECO:0000313" key="1">
    <source>
        <dbReference type="EMBL" id="DAE31436.1"/>
    </source>
</evidence>
<reference evidence="1" key="1">
    <citation type="journal article" date="2021" name="Proc. Natl. Acad. Sci. U.S.A.">
        <title>A Catalog of Tens of Thousands of Viruses from Human Metagenomes Reveals Hidden Associations with Chronic Diseases.</title>
        <authorList>
            <person name="Tisza M.J."/>
            <person name="Buck C.B."/>
        </authorList>
    </citation>
    <scope>NUCLEOTIDE SEQUENCE</scope>
    <source>
        <strain evidence="1">CtAgr11</strain>
    </source>
</reference>
<accession>A0A8S5RKD3</accession>
<name>A0A8S5RKD3_9VIRU</name>
<sequence length="45" mass="5052">MGVLCLTLEGFLQPAIERVFYIWKAVHNVKRDGDCAMSFSCSEVS</sequence>
<organism evidence="1">
    <name type="scientific">Virus sp. ctAgr11</name>
    <dbReference type="NCBI Taxonomy" id="2825800"/>
    <lineage>
        <taxon>Viruses</taxon>
    </lineage>
</organism>
<proteinExistence type="predicted"/>